<keyword evidence="2" id="KW-1185">Reference proteome</keyword>
<evidence type="ECO:0000313" key="1">
    <source>
        <dbReference type="EMBL" id="KAK0408376.1"/>
    </source>
</evidence>
<protein>
    <submittedName>
        <fullName evidence="1">Uncharacterized protein</fullName>
    </submittedName>
</protein>
<dbReference type="Proteomes" id="UP001175271">
    <property type="component" value="Unassembled WGS sequence"/>
</dbReference>
<reference evidence="1" key="1">
    <citation type="submission" date="2023-06" db="EMBL/GenBank/DDBJ databases">
        <title>Genomic analysis of the entomopathogenic nematode Steinernema hermaphroditum.</title>
        <authorList>
            <person name="Schwarz E.M."/>
            <person name="Heppert J.K."/>
            <person name="Baniya A."/>
            <person name="Schwartz H.T."/>
            <person name="Tan C.-H."/>
            <person name="Antoshechkin I."/>
            <person name="Sternberg P.W."/>
            <person name="Goodrich-Blair H."/>
            <person name="Dillman A.R."/>
        </authorList>
    </citation>
    <scope>NUCLEOTIDE SEQUENCE</scope>
    <source>
        <strain evidence="1">PS9179</strain>
        <tissue evidence="1">Whole animal</tissue>
    </source>
</reference>
<accession>A0AA39LSD8</accession>
<name>A0AA39LSD8_9BILA</name>
<proteinExistence type="predicted"/>
<dbReference type="EMBL" id="JAUCMV010000003">
    <property type="protein sequence ID" value="KAK0408376.1"/>
    <property type="molecule type" value="Genomic_DNA"/>
</dbReference>
<organism evidence="1 2">
    <name type="scientific">Steinernema hermaphroditum</name>
    <dbReference type="NCBI Taxonomy" id="289476"/>
    <lineage>
        <taxon>Eukaryota</taxon>
        <taxon>Metazoa</taxon>
        <taxon>Ecdysozoa</taxon>
        <taxon>Nematoda</taxon>
        <taxon>Chromadorea</taxon>
        <taxon>Rhabditida</taxon>
        <taxon>Tylenchina</taxon>
        <taxon>Panagrolaimomorpha</taxon>
        <taxon>Strongyloidoidea</taxon>
        <taxon>Steinernematidae</taxon>
        <taxon>Steinernema</taxon>
    </lineage>
</organism>
<gene>
    <name evidence="1" type="ORF">QR680_003916</name>
</gene>
<comment type="caution">
    <text evidence="1">The sequence shown here is derived from an EMBL/GenBank/DDBJ whole genome shotgun (WGS) entry which is preliminary data.</text>
</comment>
<evidence type="ECO:0000313" key="2">
    <source>
        <dbReference type="Proteomes" id="UP001175271"/>
    </source>
</evidence>
<sequence length="317" mass="36634">MNTVPCTFIDSVLSLRNESDYSILAELSGRFGELAQIWSNQWFCCQIVLSQGNATNVNFQINKTKGNRQQVTRNVDLSRADLKYCKRVVLCLSSNAQTSKTAGAKQFTAFLSDLKLFRFKLFARGPWIPRLNDIHSVLPKDIVFDYIDTILGLGLDDIIDRSICRKKLRFLACNQYWSKLALDDQINLFVRTKLKILKTAHMNNVNLVDQLLQTWRNSPRDFTRSKALWGSGPLKLLFEEHFKKMTSLPDGRILAKTQALLFPVNHRVFFEMVHPKAGSSHLKVVLAFFSNEKVDEMTLQQCVNHRNRFYNFVFTHY</sequence>
<dbReference type="AlphaFoldDB" id="A0AA39LSD8"/>